<evidence type="ECO:0000256" key="11">
    <source>
        <dbReference type="ARBA" id="ARBA00023136"/>
    </source>
</evidence>
<dbReference type="InterPro" id="IPR035921">
    <property type="entry name" value="F/V-ATP_Csub_sf"/>
</dbReference>
<evidence type="ECO:0000256" key="14">
    <source>
        <dbReference type="HAMAP-Rule" id="MF_01396"/>
    </source>
</evidence>
<dbReference type="FunFam" id="1.20.20.10:FF:000002">
    <property type="entry name" value="ATP synthase subunit c"/>
    <property type="match status" value="1"/>
</dbReference>
<dbReference type="STRING" id="1122154.SAMN02746068_01243"/>
<evidence type="ECO:0000313" key="19">
    <source>
        <dbReference type="Proteomes" id="UP000218979"/>
    </source>
</evidence>
<dbReference type="GO" id="GO:0033177">
    <property type="term" value="C:proton-transporting two-sector ATPase complex, proton-transporting domain"/>
    <property type="evidence" value="ECO:0007669"/>
    <property type="project" value="InterPro"/>
</dbReference>
<evidence type="ECO:0000256" key="4">
    <source>
        <dbReference type="ARBA" id="ARBA00022475"/>
    </source>
</evidence>
<reference evidence="16 19" key="1">
    <citation type="submission" date="2014-12" db="EMBL/GenBank/DDBJ databases">
        <title>Draft genome sequences of 10 type strains of Lactococcus.</title>
        <authorList>
            <person name="Sun Z."/>
            <person name="Zhong Z."/>
            <person name="Liu W."/>
            <person name="Zhang W."/>
            <person name="Zhang H."/>
        </authorList>
    </citation>
    <scope>NUCLEOTIDE SEQUENCE [LARGE SCALE GENOMIC DNA]</scope>
    <source>
        <strain evidence="16 19">DSM 22330</strain>
    </source>
</reference>
<keyword evidence="8 14" id="KW-1133">Transmembrane helix</keyword>
<keyword evidence="7 14" id="KW-0375">Hydrogen ion transport</keyword>
<evidence type="ECO:0000259" key="15">
    <source>
        <dbReference type="Pfam" id="PF00137"/>
    </source>
</evidence>
<dbReference type="Pfam" id="PF00137">
    <property type="entry name" value="ATP-synt_C"/>
    <property type="match status" value="1"/>
</dbReference>
<evidence type="ECO:0000256" key="10">
    <source>
        <dbReference type="ARBA" id="ARBA00023121"/>
    </source>
</evidence>
<evidence type="ECO:0000313" key="18">
    <source>
        <dbReference type="Proteomes" id="UP000185655"/>
    </source>
</evidence>
<gene>
    <name evidence="14" type="primary">atpE</name>
    <name evidence="16" type="ORF">RR45_GL001734</name>
    <name evidence="17" type="ORF">SAMN02746068_01243</name>
</gene>
<protein>
    <recommendedName>
        <fullName evidence="14">ATP synthase subunit c</fullName>
    </recommendedName>
    <alternativeName>
        <fullName evidence="14">ATP synthase F(0) sector subunit c</fullName>
    </alternativeName>
    <alternativeName>
        <fullName evidence="14">F-type ATPase subunit c</fullName>
        <shortName evidence="14">F-ATPase subunit c</shortName>
    </alternativeName>
    <alternativeName>
        <fullName evidence="14">Lipid-binding protein</fullName>
    </alternativeName>
</protein>
<proteinExistence type="inferred from homology"/>
<keyword evidence="4 14" id="KW-1003">Cell membrane</keyword>
<keyword evidence="10 14" id="KW-0446">Lipid-binding</keyword>
<evidence type="ECO:0000256" key="12">
    <source>
        <dbReference type="ARBA" id="ARBA00023310"/>
    </source>
</evidence>
<dbReference type="EMBL" id="JXJT01000005">
    <property type="protein sequence ID" value="PCS04143.1"/>
    <property type="molecule type" value="Genomic_DNA"/>
</dbReference>
<evidence type="ECO:0000256" key="9">
    <source>
        <dbReference type="ARBA" id="ARBA00023065"/>
    </source>
</evidence>
<dbReference type="InterPro" id="IPR020537">
    <property type="entry name" value="ATP_synth_F0_csu_DDCD_BS"/>
</dbReference>
<comment type="caution">
    <text evidence="14">Lacks conserved residue(s) required for the propagation of feature annotation.</text>
</comment>
<dbReference type="InterPro" id="IPR005953">
    <property type="entry name" value="ATP_synth_csu_bac/chlpt"/>
</dbReference>
<keyword evidence="9 14" id="KW-0406">Ion transport</keyword>
<keyword evidence="11 14" id="KW-0472">Membrane</keyword>
<dbReference type="EMBL" id="FPKS01000005">
    <property type="protein sequence ID" value="SFZ74412.1"/>
    <property type="molecule type" value="Genomic_DNA"/>
</dbReference>
<evidence type="ECO:0000313" key="16">
    <source>
        <dbReference type="EMBL" id="PCS04143.1"/>
    </source>
</evidence>
<dbReference type="CDD" id="cd18121">
    <property type="entry name" value="ATP-synt_Fo_c"/>
    <property type="match status" value="1"/>
</dbReference>
<dbReference type="InterPro" id="IPR000454">
    <property type="entry name" value="ATP_synth_F0_csu"/>
</dbReference>
<feature type="site" description="Reversibly protonated during proton transport" evidence="14">
    <location>
        <position position="52"/>
    </location>
</feature>
<dbReference type="GO" id="GO:0008289">
    <property type="term" value="F:lipid binding"/>
    <property type="evidence" value="ECO:0007669"/>
    <property type="project" value="UniProtKB-KW"/>
</dbReference>
<evidence type="ECO:0000256" key="7">
    <source>
        <dbReference type="ARBA" id="ARBA00022781"/>
    </source>
</evidence>
<evidence type="ECO:0000256" key="1">
    <source>
        <dbReference type="ARBA" id="ARBA00004651"/>
    </source>
</evidence>
<evidence type="ECO:0000313" key="17">
    <source>
        <dbReference type="EMBL" id="SFZ74412.1"/>
    </source>
</evidence>
<evidence type="ECO:0000256" key="3">
    <source>
        <dbReference type="ARBA" id="ARBA00022448"/>
    </source>
</evidence>
<name>A0A1K2HC97_9LACT</name>
<dbReference type="NCBIfam" id="TIGR01260">
    <property type="entry name" value="ATP_synt_c"/>
    <property type="match status" value="1"/>
</dbReference>
<comment type="function">
    <text evidence="14">Key component of the F(0) channel; it plays a direct role in translocation across the membrane. A homomeric c-ring of between 10-14 subunits forms the central stalk rotor element with the F(1) delta and epsilon subunits.</text>
</comment>
<dbReference type="InterPro" id="IPR038662">
    <property type="entry name" value="ATP_synth_F0_csu_sf"/>
</dbReference>
<evidence type="ECO:0000256" key="6">
    <source>
        <dbReference type="ARBA" id="ARBA00022692"/>
    </source>
</evidence>
<sequence length="66" mass="6895">MSLGILALGIAALGAGIGEGLIVNSILNAVSRQPELEGKLRSLMFVGIAFIEGTFFITLAMTFVLK</sequence>
<dbReference type="InterPro" id="IPR002379">
    <property type="entry name" value="ATPase_proteolipid_c-like_dom"/>
</dbReference>
<dbReference type="GO" id="GO:0005886">
    <property type="term" value="C:plasma membrane"/>
    <property type="evidence" value="ECO:0007669"/>
    <property type="project" value="UniProtKB-SubCell"/>
</dbReference>
<dbReference type="Proteomes" id="UP000218979">
    <property type="component" value="Unassembled WGS sequence"/>
</dbReference>
<dbReference type="Proteomes" id="UP000185655">
    <property type="component" value="Unassembled WGS sequence"/>
</dbReference>
<dbReference type="RefSeq" id="WP_031365884.1">
    <property type="nucleotide sequence ID" value="NZ_FPKS01000005.1"/>
</dbReference>
<dbReference type="NCBIfam" id="NF009997">
    <property type="entry name" value="PRK13467.1"/>
    <property type="match status" value="1"/>
</dbReference>
<reference evidence="17 18" key="2">
    <citation type="submission" date="2016-11" db="EMBL/GenBank/DDBJ databases">
        <authorList>
            <person name="Jaros S."/>
            <person name="Januszkiewicz K."/>
            <person name="Wedrychowicz H."/>
        </authorList>
    </citation>
    <scope>NUCLEOTIDE SEQUENCE [LARGE SCALE GENOMIC DNA]</scope>
    <source>
        <strain evidence="17 18">DSM 22330</strain>
    </source>
</reference>
<keyword evidence="3 14" id="KW-0813">Transport</keyword>
<dbReference type="GO" id="GO:0045259">
    <property type="term" value="C:proton-transporting ATP synthase complex"/>
    <property type="evidence" value="ECO:0007669"/>
    <property type="project" value="UniProtKB-KW"/>
</dbReference>
<evidence type="ECO:0000256" key="2">
    <source>
        <dbReference type="ARBA" id="ARBA00006704"/>
    </source>
</evidence>
<dbReference type="OrthoDB" id="2357540at2"/>
<comment type="subcellular location">
    <subcellularLocation>
        <location evidence="1 14">Cell membrane</location>
        <topology evidence="1 14">Multi-pass membrane protein</topology>
    </subcellularLocation>
</comment>
<evidence type="ECO:0000256" key="5">
    <source>
        <dbReference type="ARBA" id="ARBA00022547"/>
    </source>
</evidence>
<keyword evidence="6 14" id="KW-0812">Transmembrane</keyword>
<keyword evidence="5 14" id="KW-0138">CF(0)</keyword>
<organism evidence="17 18">
    <name type="scientific">Pseudolactococcus chungangensis CAU 28 = DSM 22330</name>
    <dbReference type="NCBI Taxonomy" id="1122154"/>
    <lineage>
        <taxon>Bacteria</taxon>
        <taxon>Bacillati</taxon>
        <taxon>Bacillota</taxon>
        <taxon>Bacilli</taxon>
        <taxon>Lactobacillales</taxon>
        <taxon>Streptococcaceae</taxon>
        <taxon>Pseudolactococcus</taxon>
    </lineage>
</organism>
<feature type="transmembrane region" description="Helical" evidence="14">
    <location>
        <begin position="42"/>
        <end position="65"/>
    </location>
</feature>
<keyword evidence="19" id="KW-1185">Reference proteome</keyword>
<evidence type="ECO:0000256" key="8">
    <source>
        <dbReference type="ARBA" id="ARBA00022989"/>
    </source>
</evidence>
<comment type="function">
    <text evidence="13 14">F(1)F(0) ATP synthase produces ATP from ADP in the presence of a proton or sodium gradient. F-type ATPases consist of two structural domains, F(1) containing the extramembraneous catalytic core and F(0) containing the membrane proton channel, linked together by a central stalk and a peripheral stalk. During catalysis, ATP synthesis in the catalytic domain of F(1) is coupled via a rotary mechanism of the central stalk subunits to proton translocation.</text>
</comment>
<keyword evidence="12 14" id="KW-0066">ATP synthesis</keyword>
<dbReference type="PRINTS" id="PR00124">
    <property type="entry name" value="ATPASEC"/>
</dbReference>
<dbReference type="SUPFAM" id="SSF81333">
    <property type="entry name" value="F1F0 ATP synthase subunit C"/>
    <property type="match status" value="1"/>
</dbReference>
<dbReference type="Gene3D" id="1.20.20.10">
    <property type="entry name" value="F1F0 ATP synthase subunit C"/>
    <property type="match status" value="1"/>
</dbReference>
<dbReference type="HAMAP" id="MF_01396">
    <property type="entry name" value="ATP_synth_c_bact"/>
    <property type="match status" value="1"/>
</dbReference>
<evidence type="ECO:0000256" key="13">
    <source>
        <dbReference type="ARBA" id="ARBA00025198"/>
    </source>
</evidence>
<dbReference type="GO" id="GO:0046933">
    <property type="term" value="F:proton-transporting ATP synthase activity, rotational mechanism"/>
    <property type="evidence" value="ECO:0007669"/>
    <property type="project" value="UniProtKB-UniRule"/>
</dbReference>
<comment type="similarity">
    <text evidence="2 14">Belongs to the ATPase C chain family.</text>
</comment>
<feature type="domain" description="V-ATPase proteolipid subunit C-like" evidence="15">
    <location>
        <begin position="6"/>
        <end position="65"/>
    </location>
</feature>
<accession>A0A1K2HC97</accession>
<dbReference type="PROSITE" id="PS00605">
    <property type="entry name" value="ATPASE_C"/>
    <property type="match status" value="1"/>
</dbReference>
<dbReference type="NCBIfam" id="NF009996">
    <property type="entry name" value="PRK13466.1"/>
    <property type="match status" value="1"/>
</dbReference>
<dbReference type="AlphaFoldDB" id="A0A1K2HC97"/>